<dbReference type="OrthoDB" id="5472246at2"/>
<evidence type="ECO:0000313" key="4">
    <source>
        <dbReference type="Proteomes" id="UP000256629"/>
    </source>
</evidence>
<dbReference type="AlphaFoldDB" id="A0A3D9HGQ9"/>
<sequence length="124" mass="13927">MLKRGVFVATIVYTIFIIVASLIKLDNFPKVEISFGDKIFHFLTYAVLTVSWFFSFSFTFKVKIKKALLSAVLLSVIFGIILEVLQDSLTVYRALDIYDVFANTLGALAALVILMKAKSLHVKN</sequence>
<name>A0A3D9HGQ9_9FLAO</name>
<organism evidence="3 4">
    <name type="scientific">Seonamhaeicola aphaedonensis</name>
    <dbReference type="NCBI Taxonomy" id="1461338"/>
    <lineage>
        <taxon>Bacteria</taxon>
        <taxon>Pseudomonadati</taxon>
        <taxon>Bacteroidota</taxon>
        <taxon>Flavobacteriia</taxon>
        <taxon>Flavobacteriales</taxon>
        <taxon>Flavobacteriaceae</taxon>
    </lineage>
</organism>
<dbReference type="EMBL" id="QRDX01000003">
    <property type="protein sequence ID" value="RED48692.1"/>
    <property type="molecule type" value="Genomic_DNA"/>
</dbReference>
<protein>
    <submittedName>
        <fullName evidence="3">VanZ like protein</fullName>
    </submittedName>
</protein>
<accession>A0A3D9HGQ9</accession>
<keyword evidence="1" id="KW-1133">Transmembrane helix</keyword>
<comment type="caution">
    <text evidence="3">The sequence shown here is derived from an EMBL/GenBank/DDBJ whole genome shotgun (WGS) entry which is preliminary data.</text>
</comment>
<dbReference type="NCBIfam" id="NF037970">
    <property type="entry name" value="vanZ_1"/>
    <property type="match status" value="1"/>
</dbReference>
<feature type="domain" description="VanZ-like" evidence="2">
    <location>
        <begin position="33"/>
        <end position="115"/>
    </location>
</feature>
<gene>
    <name evidence="3" type="ORF">DFQ02_10322</name>
</gene>
<proteinExistence type="predicted"/>
<evidence type="ECO:0000313" key="3">
    <source>
        <dbReference type="EMBL" id="RED48692.1"/>
    </source>
</evidence>
<keyword evidence="1" id="KW-0472">Membrane</keyword>
<dbReference type="PANTHER" id="PTHR28008:SF1">
    <property type="entry name" value="DOMAIN PROTEIN, PUTATIVE (AFU_ORTHOLOGUE AFUA_3G10980)-RELATED"/>
    <property type="match status" value="1"/>
</dbReference>
<reference evidence="3 4" key="1">
    <citation type="submission" date="2018-07" db="EMBL/GenBank/DDBJ databases">
        <title>Genomic Encyclopedia of Type Strains, Phase III (KMG-III): the genomes of soil and plant-associated and newly described type strains.</title>
        <authorList>
            <person name="Whitman W."/>
        </authorList>
    </citation>
    <scope>NUCLEOTIDE SEQUENCE [LARGE SCALE GENOMIC DNA]</scope>
    <source>
        <strain evidence="3 4">CECT 8487</strain>
    </source>
</reference>
<evidence type="ECO:0000259" key="2">
    <source>
        <dbReference type="Pfam" id="PF04892"/>
    </source>
</evidence>
<dbReference type="RefSeq" id="WP_116040084.1">
    <property type="nucleotide sequence ID" value="NZ_QRDX01000003.1"/>
</dbReference>
<keyword evidence="1" id="KW-0812">Transmembrane</keyword>
<feature type="transmembrane region" description="Helical" evidence="1">
    <location>
        <begin position="67"/>
        <end position="85"/>
    </location>
</feature>
<dbReference type="InterPro" id="IPR006976">
    <property type="entry name" value="VanZ-like"/>
</dbReference>
<feature type="transmembrane region" description="Helical" evidence="1">
    <location>
        <begin position="97"/>
        <end position="115"/>
    </location>
</feature>
<dbReference type="PANTHER" id="PTHR28008">
    <property type="entry name" value="DOMAIN PROTEIN, PUTATIVE (AFU_ORTHOLOGUE AFUA_3G10980)-RELATED"/>
    <property type="match status" value="1"/>
</dbReference>
<feature type="transmembrane region" description="Helical" evidence="1">
    <location>
        <begin position="39"/>
        <end position="60"/>
    </location>
</feature>
<dbReference type="Pfam" id="PF04892">
    <property type="entry name" value="VanZ"/>
    <property type="match status" value="1"/>
</dbReference>
<evidence type="ECO:0000256" key="1">
    <source>
        <dbReference type="SAM" id="Phobius"/>
    </source>
</evidence>
<feature type="transmembrane region" description="Helical" evidence="1">
    <location>
        <begin position="5"/>
        <end position="23"/>
    </location>
</feature>
<dbReference type="Proteomes" id="UP000256629">
    <property type="component" value="Unassembled WGS sequence"/>
</dbReference>
<keyword evidence="4" id="KW-1185">Reference proteome</keyword>